<organism evidence="2 3">
    <name type="scientific">Ramlibacter aquaticus</name>
    <dbReference type="NCBI Taxonomy" id="2780094"/>
    <lineage>
        <taxon>Bacteria</taxon>
        <taxon>Pseudomonadati</taxon>
        <taxon>Pseudomonadota</taxon>
        <taxon>Betaproteobacteria</taxon>
        <taxon>Burkholderiales</taxon>
        <taxon>Comamonadaceae</taxon>
        <taxon>Ramlibacter</taxon>
    </lineage>
</organism>
<keyword evidence="1" id="KW-0472">Membrane</keyword>
<keyword evidence="3" id="KW-1185">Reference proteome</keyword>
<accession>A0ABR9SIH7</accession>
<dbReference type="RefSeq" id="WP_193781676.1">
    <property type="nucleotide sequence ID" value="NZ_JADDOJ010000079.1"/>
</dbReference>
<reference evidence="2 3" key="1">
    <citation type="submission" date="2020-10" db="EMBL/GenBank/DDBJ databases">
        <title>Draft genome of Ramlibacter aquaticus LMG 30558.</title>
        <authorList>
            <person name="Props R."/>
        </authorList>
    </citation>
    <scope>NUCLEOTIDE SEQUENCE [LARGE SCALE GENOMIC DNA]</scope>
    <source>
        <strain evidence="2 3">LMG 30558</strain>
    </source>
</reference>
<dbReference type="EMBL" id="JADDOJ010000079">
    <property type="protein sequence ID" value="MBE7942108.1"/>
    <property type="molecule type" value="Genomic_DNA"/>
</dbReference>
<dbReference type="GO" id="GO:0016301">
    <property type="term" value="F:kinase activity"/>
    <property type="evidence" value="ECO:0007669"/>
    <property type="project" value="UniProtKB-KW"/>
</dbReference>
<protein>
    <submittedName>
        <fullName evidence="2">Glycerate kinase</fullName>
    </submittedName>
</protein>
<feature type="transmembrane region" description="Helical" evidence="1">
    <location>
        <begin position="6"/>
        <end position="27"/>
    </location>
</feature>
<proteinExistence type="predicted"/>
<keyword evidence="2" id="KW-0808">Transferase</keyword>
<gene>
    <name evidence="2" type="ORF">IM725_16155</name>
</gene>
<keyword evidence="2" id="KW-0418">Kinase</keyword>
<name>A0ABR9SIH7_9BURK</name>
<evidence type="ECO:0000313" key="2">
    <source>
        <dbReference type="EMBL" id="MBE7942108.1"/>
    </source>
</evidence>
<evidence type="ECO:0000256" key="1">
    <source>
        <dbReference type="SAM" id="Phobius"/>
    </source>
</evidence>
<evidence type="ECO:0000313" key="3">
    <source>
        <dbReference type="Proteomes" id="UP000715965"/>
    </source>
</evidence>
<sequence length="123" mass="13601">MLGLAWQSWGWKGVALVAGGLVMWTLLHFNRTMAVLGKAAQRPKGFVGSAVMLNAKLQPGFSLMHVITMTQSIGEAMTAQGVEPEVFRWHDEGGSWVDCEFERGRLARWSLVRPPEPVPPARD</sequence>
<keyword evidence="1" id="KW-1133">Transmembrane helix</keyword>
<dbReference type="Proteomes" id="UP000715965">
    <property type="component" value="Unassembled WGS sequence"/>
</dbReference>
<keyword evidence="1" id="KW-0812">Transmembrane</keyword>
<comment type="caution">
    <text evidence="2">The sequence shown here is derived from an EMBL/GenBank/DDBJ whole genome shotgun (WGS) entry which is preliminary data.</text>
</comment>